<feature type="domain" description="Neutral/alkaline non-lysosomal ceramidase N-terminal" evidence="9">
    <location>
        <begin position="22"/>
        <end position="528"/>
    </location>
</feature>
<accession>A0AAU9V9F9</accession>
<keyword evidence="7" id="KW-0443">Lipid metabolism</keyword>
<keyword evidence="12" id="KW-1185">Reference proteome</keyword>
<dbReference type="InterPro" id="IPR006823">
    <property type="entry name" value="Ceramidase_alk"/>
</dbReference>
<feature type="chain" id="PRO_5043493928" description="Neutral ceramidase" evidence="8">
    <location>
        <begin position="21"/>
        <end position="722"/>
    </location>
</feature>
<dbReference type="Pfam" id="PF17048">
    <property type="entry name" value="Ceramidse_alk_C"/>
    <property type="match status" value="2"/>
</dbReference>
<gene>
    <name evidence="11" type="ORF">EEDITHA_LOCUS22557</name>
</gene>
<feature type="signal peptide" evidence="8">
    <location>
        <begin position="1"/>
        <end position="20"/>
    </location>
</feature>
<evidence type="ECO:0000259" key="10">
    <source>
        <dbReference type="Pfam" id="PF17048"/>
    </source>
</evidence>
<dbReference type="GO" id="GO:0046872">
    <property type="term" value="F:metal ion binding"/>
    <property type="evidence" value="ECO:0007669"/>
    <property type="project" value="UniProtKB-KW"/>
</dbReference>
<proteinExistence type="inferred from homology"/>
<keyword evidence="7" id="KW-0746">Sphingolipid metabolism</keyword>
<dbReference type="InterPro" id="IPR038445">
    <property type="entry name" value="NCDase_C_sf"/>
</dbReference>
<feature type="binding site" evidence="6">
    <location>
        <position position="113"/>
    </location>
    <ligand>
        <name>Zn(2+)</name>
        <dbReference type="ChEBI" id="CHEBI:29105"/>
    </ligand>
</feature>
<dbReference type="Gene3D" id="2.60.40.2300">
    <property type="entry name" value="Neutral/alkaline non-lysosomal ceramidase, C-terminal domain"/>
    <property type="match status" value="2"/>
</dbReference>
<feature type="binding site" evidence="6">
    <location>
        <position position="466"/>
    </location>
    <ligand>
        <name>Zn(2+)</name>
        <dbReference type="ChEBI" id="CHEBI:29105"/>
    </ligand>
</feature>
<comment type="catalytic activity">
    <reaction evidence="7">
        <text>an N-acylsphing-4-enine + H2O = sphing-4-enine + a fatty acid</text>
        <dbReference type="Rhea" id="RHEA:20856"/>
        <dbReference type="ChEBI" id="CHEBI:15377"/>
        <dbReference type="ChEBI" id="CHEBI:28868"/>
        <dbReference type="ChEBI" id="CHEBI:52639"/>
        <dbReference type="ChEBI" id="CHEBI:57756"/>
        <dbReference type="EC" id="3.5.1.23"/>
    </reaction>
</comment>
<dbReference type="InterPro" id="IPR031329">
    <property type="entry name" value="NEUT/ALK_ceramidase_N"/>
</dbReference>
<dbReference type="PANTHER" id="PTHR12670:SF1">
    <property type="entry name" value="NEUTRAL CERAMIDASE"/>
    <property type="match status" value="1"/>
</dbReference>
<evidence type="ECO:0000259" key="9">
    <source>
        <dbReference type="Pfam" id="PF04734"/>
    </source>
</evidence>
<keyword evidence="4 7" id="KW-0378">Hydrolase</keyword>
<organism evidence="11 12">
    <name type="scientific">Euphydryas editha</name>
    <name type="common">Edith's checkerspot</name>
    <dbReference type="NCBI Taxonomy" id="104508"/>
    <lineage>
        <taxon>Eukaryota</taxon>
        <taxon>Metazoa</taxon>
        <taxon>Ecdysozoa</taxon>
        <taxon>Arthropoda</taxon>
        <taxon>Hexapoda</taxon>
        <taxon>Insecta</taxon>
        <taxon>Pterygota</taxon>
        <taxon>Neoptera</taxon>
        <taxon>Endopterygota</taxon>
        <taxon>Lepidoptera</taxon>
        <taxon>Glossata</taxon>
        <taxon>Ditrysia</taxon>
        <taxon>Papilionoidea</taxon>
        <taxon>Nymphalidae</taxon>
        <taxon>Nymphalinae</taxon>
        <taxon>Euphydryas</taxon>
    </lineage>
</organism>
<dbReference type="Proteomes" id="UP001153954">
    <property type="component" value="Unassembled WGS sequence"/>
</dbReference>
<feature type="domain" description="Neutral/alkaline non-lysosomal ceramidase C-terminal" evidence="10">
    <location>
        <begin position="655"/>
        <end position="721"/>
    </location>
</feature>
<dbReference type="GO" id="GO:0017040">
    <property type="term" value="F:N-acylsphingosine amidohydrolase activity"/>
    <property type="evidence" value="ECO:0007669"/>
    <property type="project" value="UniProtKB-UniRule"/>
</dbReference>
<feature type="binding site" evidence="6">
    <location>
        <position position="222"/>
    </location>
    <ligand>
        <name>Zn(2+)</name>
        <dbReference type="ChEBI" id="CHEBI:29105"/>
    </ligand>
</feature>
<dbReference type="EMBL" id="CAKOGL010000031">
    <property type="protein sequence ID" value="CAH2108641.1"/>
    <property type="molecule type" value="Genomic_DNA"/>
</dbReference>
<evidence type="ECO:0000256" key="4">
    <source>
        <dbReference type="ARBA" id="ARBA00022801"/>
    </source>
</evidence>
<feature type="binding site" evidence="6">
    <location>
        <position position="500"/>
    </location>
    <ligand>
        <name>Zn(2+)</name>
        <dbReference type="ChEBI" id="CHEBI:29105"/>
    </ligand>
</feature>
<reference evidence="11" key="1">
    <citation type="submission" date="2022-03" db="EMBL/GenBank/DDBJ databases">
        <authorList>
            <person name="Tunstrom K."/>
        </authorList>
    </citation>
    <scope>NUCLEOTIDE SEQUENCE</scope>
</reference>
<dbReference type="GO" id="GO:0016020">
    <property type="term" value="C:membrane"/>
    <property type="evidence" value="ECO:0007669"/>
    <property type="project" value="GOC"/>
</dbReference>
<dbReference type="PANTHER" id="PTHR12670">
    <property type="entry name" value="CERAMIDASE"/>
    <property type="match status" value="1"/>
</dbReference>
<comment type="cofactor">
    <cofactor evidence="6">
        <name>Zn(2+)</name>
        <dbReference type="ChEBI" id="CHEBI:29105"/>
    </cofactor>
    <text evidence="6">Binds 1 zinc ion per subunit.</text>
</comment>
<dbReference type="GO" id="GO:0046514">
    <property type="term" value="P:ceramide catabolic process"/>
    <property type="evidence" value="ECO:0007669"/>
    <property type="project" value="InterPro"/>
</dbReference>
<keyword evidence="6" id="KW-0479">Metal-binding</keyword>
<comment type="caution">
    <text evidence="11">The sequence shown here is derived from an EMBL/GenBank/DDBJ whole genome shotgun (WGS) entry which is preliminary data.</text>
</comment>
<dbReference type="GO" id="GO:0005576">
    <property type="term" value="C:extracellular region"/>
    <property type="evidence" value="ECO:0007669"/>
    <property type="project" value="TreeGrafter"/>
</dbReference>
<dbReference type="Pfam" id="PF04734">
    <property type="entry name" value="Ceramidase_alk"/>
    <property type="match status" value="1"/>
</dbReference>
<dbReference type="InterPro" id="IPR031331">
    <property type="entry name" value="NEUT/ALK_ceramidase_C"/>
</dbReference>
<dbReference type="GO" id="GO:0042759">
    <property type="term" value="P:long-chain fatty acid biosynthetic process"/>
    <property type="evidence" value="ECO:0007669"/>
    <property type="project" value="TreeGrafter"/>
</dbReference>
<feature type="active site" description="Nucleophile" evidence="5">
    <location>
        <position position="274"/>
    </location>
</feature>
<feature type="domain" description="Neutral/alkaline non-lysosomal ceramidase C-terminal" evidence="10">
    <location>
        <begin position="531"/>
        <end position="637"/>
    </location>
</feature>
<evidence type="ECO:0000256" key="8">
    <source>
        <dbReference type="SAM" id="SignalP"/>
    </source>
</evidence>
<evidence type="ECO:0000313" key="12">
    <source>
        <dbReference type="Proteomes" id="UP001153954"/>
    </source>
</evidence>
<evidence type="ECO:0000313" key="11">
    <source>
        <dbReference type="EMBL" id="CAH2108641.1"/>
    </source>
</evidence>
<protein>
    <recommendedName>
        <fullName evidence="3 7">Neutral ceramidase</fullName>
        <ecNumber evidence="2 7">3.5.1.23</ecNumber>
    </recommendedName>
</protein>
<evidence type="ECO:0000256" key="5">
    <source>
        <dbReference type="PIRSR" id="PIRSR606823-1"/>
    </source>
</evidence>
<evidence type="ECO:0000256" key="2">
    <source>
        <dbReference type="ARBA" id="ARBA00011891"/>
    </source>
</evidence>
<sequence length="722" mass="79474">MSRLLYGLWCALGCVCTVNSLRVGVGIADVTGPPAEIAFMGYANLEQTGHGIHLRQFSRAFVLEDDDNSTRAVFVSVDAAMMGHGVRKEVLKRLQKRYGDLYNEGNVVLSGTHTHSTPGGFLLDFLFDLPILGFVRETYVAYITGILKSIIIAHNNLTPARMEYGEAELLDANINRSPTSYLRNPPEERAKYKYDVDKTLAQVRFISPSNKIIGVINWFAVHPTSMNNTNRLISSDNVGYASILMEKALNGNNTLPGKGQIVCAFASTNLGDVSPNTKGPRCEFSGKVCDQEKLLCDLPKERCFASGPGRDMFESTKIIATKMFDTAMKVLNQKGEDLTGPVGVIHQFIDMPKQEVPPYDPVTETFNTSATVGGCVPAMGYSFAAGTTDGPGAFDFTQGTTGTNPLWDAVRDFIAAPTPADVRCHAPKPILLATGRAKFPYEWQPHIVSCSVIRIGGLFIAAVPGEFTTMSGRRLRNVVMKASGAKRVVIAGLSNIYSDYITTPEEYQAQRYEAASTIFGPHALHIYLRAFRDLALALAQGRELDPGPSPPDFSDQLITLVPPVLWDSAPWGHEFGDCVKQPQKSYSYNDVVTATFVSGHPRNSVRHGHWFATVERLVSSADDAWTVVATDADWETRSLFFYSTRGKRTVDSPGVATDADWETRYTWVRNSKILGTSHAVIEWEIPVGTPPGTYRLHHYGNYKYILGGIYPYHGFTDPFEVT</sequence>
<evidence type="ECO:0000256" key="7">
    <source>
        <dbReference type="RuleBase" id="RU366019"/>
    </source>
</evidence>
<keyword evidence="6" id="KW-0862">Zinc</keyword>
<dbReference type="EC" id="3.5.1.23" evidence="2 7"/>
<evidence type="ECO:0000256" key="3">
    <source>
        <dbReference type="ARBA" id="ARBA00019235"/>
    </source>
</evidence>
<dbReference type="GO" id="GO:0046512">
    <property type="term" value="P:sphingosine biosynthetic process"/>
    <property type="evidence" value="ECO:0007669"/>
    <property type="project" value="TreeGrafter"/>
</dbReference>
<name>A0AAU9V9F9_EUPED</name>
<dbReference type="AlphaFoldDB" id="A0AAU9V9F9"/>
<evidence type="ECO:0000256" key="6">
    <source>
        <dbReference type="PIRSR" id="PIRSR606823-2"/>
    </source>
</evidence>
<evidence type="ECO:0000256" key="1">
    <source>
        <dbReference type="ARBA" id="ARBA00009835"/>
    </source>
</evidence>
<comment type="similarity">
    <text evidence="1 7">Belongs to the neutral ceramidase family.</text>
</comment>
<keyword evidence="8" id="KW-0732">Signal</keyword>